<proteinExistence type="predicted"/>
<evidence type="ECO:0000313" key="2">
    <source>
        <dbReference type="Proteomes" id="UP000237105"/>
    </source>
</evidence>
<dbReference type="AlphaFoldDB" id="A0A2P5CHF8"/>
<reference evidence="2" key="1">
    <citation type="submission" date="2016-06" db="EMBL/GenBank/DDBJ databases">
        <title>Parallel loss of symbiosis genes in relatives of nitrogen-fixing non-legume Parasponia.</title>
        <authorList>
            <person name="Van Velzen R."/>
            <person name="Holmer R."/>
            <person name="Bu F."/>
            <person name="Rutten L."/>
            <person name="Van Zeijl A."/>
            <person name="Liu W."/>
            <person name="Santuari L."/>
            <person name="Cao Q."/>
            <person name="Sharma T."/>
            <person name="Shen D."/>
            <person name="Roswanjaya Y."/>
            <person name="Wardhani T."/>
            <person name="Kalhor M.S."/>
            <person name="Jansen J."/>
            <person name="Van den Hoogen J."/>
            <person name="Gungor B."/>
            <person name="Hartog M."/>
            <person name="Hontelez J."/>
            <person name="Verver J."/>
            <person name="Yang W.-C."/>
            <person name="Schijlen E."/>
            <person name="Repin R."/>
            <person name="Schilthuizen M."/>
            <person name="Schranz E."/>
            <person name="Heidstra R."/>
            <person name="Miyata K."/>
            <person name="Fedorova E."/>
            <person name="Kohlen W."/>
            <person name="Bisseling T."/>
            <person name="Smit S."/>
            <person name="Geurts R."/>
        </authorList>
    </citation>
    <scope>NUCLEOTIDE SEQUENCE [LARGE SCALE GENOMIC DNA]</scope>
    <source>
        <strain evidence="2">cv. WU1-14</strain>
    </source>
</reference>
<keyword evidence="2" id="KW-1185">Reference proteome</keyword>
<accession>A0A2P5CHF8</accession>
<comment type="caution">
    <text evidence="1">The sequence shown here is derived from an EMBL/GenBank/DDBJ whole genome shotgun (WGS) entry which is preliminary data.</text>
</comment>
<gene>
    <name evidence="1" type="ORF">PanWU01x14_152840</name>
</gene>
<protein>
    <submittedName>
        <fullName evidence="1">Uncharacterized protein</fullName>
    </submittedName>
</protein>
<sequence>RKKWETLCEQPNTGVRVIAQEFDAKVAEHRNYITKVDGQNISFTKASINNCFKLPNIDNDKLAAFEKAPDYNDVVKILCASGID</sequence>
<organism evidence="1 2">
    <name type="scientific">Parasponia andersonii</name>
    <name type="common">Sponia andersonii</name>
    <dbReference type="NCBI Taxonomy" id="3476"/>
    <lineage>
        <taxon>Eukaryota</taxon>
        <taxon>Viridiplantae</taxon>
        <taxon>Streptophyta</taxon>
        <taxon>Embryophyta</taxon>
        <taxon>Tracheophyta</taxon>
        <taxon>Spermatophyta</taxon>
        <taxon>Magnoliopsida</taxon>
        <taxon>eudicotyledons</taxon>
        <taxon>Gunneridae</taxon>
        <taxon>Pentapetalae</taxon>
        <taxon>rosids</taxon>
        <taxon>fabids</taxon>
        <taxon>Rosales</taxon>
        <taxon>Cannabaceae</taxon>
        <taxon>Parasponia</taxon>
    </lineage>
</organism>
<dbReference type="EMBL" id="JXTB01000130">
    <property type="protein sequence ID" value="PON60487.1"/>
    <property type="molecule type" value="Genomic_DNA"/>
</dbReference>
<name>A0A2P5CHF8_PARAD</name>
<feature type="non-terminal residue" evidence="1">
    <location>
        <position position="1"/>
    </location>
</feature>
<dbReference type="Proteomes" id="UP000237105">
    <property type="component" value="Unassembled WGS sequence"/>
</dbReference>
<evidence type="ECO:0000313" key="1">
    <source>
        <dbReference type="EMBL" id="PON60487.1"/>
    </source>
</evidence>